<dbReference type="GO" id="GO:0003723">
    <property type="term" value="F:RNA binding"/>
    <property type="evidence" value="ECO:0007669"/>
    <property type="project" value="InterPro"/>
</dbReference>
<keyword evidence="4" id="KW-1185">Reference proteome</keyword>
<dbReference type="Gene3D" id="3.30.2350.10">
    <property type="entry name" value="Pseudouridine synthase"/>
    <property type="match status" value="1"/>
</dbReference>
<dbReference type="GO" id="GO:0009982">
    <property type="term" value="F:pseudouridine synthase activity"/>
    <property type="evidence" value="ECO:0007669"/>
    <property type="project" value="InterPro"/>
</dbReference>
<dbReference type="SMART" id="SM01136">
    <property type="entry name" value="DKCLD"/>
    <property type="match status" value="1"/>
</dbReference>
<dbReference type="InterPro" id="IPR036974">
    <property type="entry name" value="PUA_sf"/>
</dbReference>
<evidence type="ECO:0000259" key="2">
    <source>
        <dbReference type="SMART" id="SM01136"/>
    </source>
</evidence>
<dbReference type="AlphaFoldDB" id="A0A177AXR0"/>
<gene>
    <name evidence="3" type="ORF">A3Q56_06092</name>
</gene>
<dbReference type="GO" id="GO:0031120">
    <property type="term" value="P:snRNA pseudouridine synthesis"/>
    <property type="evidence" value="ECO:0007669"/>
    <property type="project" value="TreeGrafter"/>
</dbReference>
<dbReference type="OrthoDB" id="10250002at2759"/>
<dbReference type="GO" id="GO:0000495">
    <property type="term" value="P:box H/ACA sno(s)RNA 3'-end processing"/>
    <property type="evidence" value="ECO:0007669"/>
    <property type="project" value="TreeGrafter"/>
</dbReference>
<evidence type="ECO:0000313" key="3">
    <source>
        <dbReference type="EMBL" id="OAF66201.1"/>
    </source>
</evidence>
<dbReference type="GO" id="GO:0031118">
    <property type="term" value="P:rRNA pseudouridine synthesis"/>
    <property type="evidence" value="ECO:0007669"/>
    <property type="project" value="TreeGrafter"/>
</dbReference>
<dbReference type="GO" id="GO:0031429">
    <property type="term" value="C:box H/ACA snoRNP complex"/>
    <property type="evidence" value="ECO:0007669"/>
    <property type="project" value="TreeGrafter"/>
</dbReference>
<feature type="domain" description="Dyskerin-like" evidence="2">
    <location>
        <begin position="30"/>
        <end position="80"/>
    </location>
</feature>
<dbReference type="InterPro" id="IPR020103">
    <property type="entry name" value="PsdUridine_synth_cat_dom_sf"/>
</dbReference>
<dbReference type="InterPro" id="IPR012960">
    <property type="entry name" value="Dyskerin-like"/>
</dbReference>
<evidence type="ECO:0000313" key="4">
    <source>
        <dbReference type="Proteomes" id="UP000078046"/>
    </source>
</evidence>
<sequence length="263" mass="30202">MEKSFNSEEWPLLLKVNLNLTKKLKINSIYSNFNKMNIRCSRYTPIPVGCTPHKRKIEDYIRSGFINLDKPANPSSHEVVAWVKKILRVHKTGHSGTLDPKVSGCLIVCIDRATSQNRPSVIQQNVPMSNYLPNTLNIYTRPELRDPSVFQNYPAEFQPMPNYRNNHSSNAAANQPFIQPPLYLYMYQKPVNAYQDPTVYGMPIGVSHYENQQVCVKNSQNIGSITEELLVEKSINKVKNLPAWIRDGLAIMERKKNGSKYYR</sequence>
<dbReference type="InterPro" id="IPR004802">
    <property type="entry name" value="tRNA_PsdUridine_synth_B_fam"/>
</dbReference>
<dbReference type="Gene3D" id="2.30.130.10">
    <property type="entry name" value="PUA domain"/>
    <property type="match status" value="1"/>
</dbReference>
<comment type="caution">
    <text evidence="3">The sequence shown here is derived from an EMBL/GenBank/DDBJ whole genome shotgun (WGS) entry which is preliminary data.</text>
</comment>
<dbReference type="PANTHER" id="PTHR23127">
    <property type="entry name" value="CENTROMERE/MICROTUBULE BINDING PROTEIN CBF5"/>
    <property type="match status" value="1"/>
</dbReference>
<dbReference type="Pfam" id="PF08068">
    <property type="entry name" value="DKCLD"/>
    <property type="match status" value="1"/>
</dbReference>
<dbReference type="SUPFAM" id="SSF55120">
    <property type="entry name" value="Pseudouridine synthase"/>
    <property type="match status" value="1"/>
</dbReference>
<dbReference type="GO" id="GO:1990481">
    <property type="term" value="P:mRNA pseudouridine synthesis"/>
    <property type="evidence" value="ECO:0007669"/>
    <property type="project" value="TreeGrafter"/>
</dbReference>
<name>A0A177AXR0_9BILA</name>
<dbReference type="Proteomes" id="UP000078046">
    <property type="component" value="Unassembled WGS sequence"/>
</dbReference>
<dbReference type="PANTHER" id="PTHR23127:SF0">
    <property type="entry name" value="H_ACA RIBONUCLEOPROTEIN COMPLEX SUBUNIT DKC1"/>
    <property type="match status" value="1"/>
</dbReference>
<protein>
    <recommendedName>
        <fullName evidence="2">Dyskerin-like domain-containing protein</fullName>
    </recommendedName>
</protein>
<accession>A0A177AXR0</accession>
<dbReference type="Pfam" id="PF01509">
    <property type="entry name" value="TruB_N"/>
    <property type="match status" value="1"/>
</dbReference>
<reference evidence="3 4" key="1">
    <citation type="submission" date="2016-04" db="EMBL/GenBank/DDBJ databases">
        <title>The genome of Intoshia linei affirms orthonectids as highly simplified spiralians.</title>
        <authorList>
            <person name="Mikhailov K.V."/>
            <person name="Slusarev G.S."/>
            <person name="Nikitin M.A."/>
            <person name="Logacheva M.D."/>
            <person name="Penin A."/>
            <person name="Aleoshin V."/>
            <person name="Panchin Y.V."/>
        </authorList>
    </citation>
    <scope>NUCLEOTIDE SEQUENCE [LARGE SCALE GENOMIC DNA]</scope>
    <source>
        <strain evidence="3">Intl2013</strain>
        <tissue evidence="3">Whole animal</tissue>
    </source>
</reference>
<organism evidence="3 4">
    <name type="scientific">Intoshia linei</name>
    <dbReference type="NCBI Taxonomy" id="1819745"/>
    <lineage>
        <taxon>Eukaryota</taxon>
        <taxon>Metazoa</taxon>
        <taxon>Spiralia</taxon>
        <taxon>Lophotrochozoa</taxon>
        <taxon>Mesozoa</taxon>
        <taxon>Orthonectida</taxon>
        <taxon>Rhopaluridae</taxon>
        <taxon>Intoshia</taxon>
    </lineage>
</organism>
<proteinExistence type="inferred from homology"/>
<dbReference type="EMBL" id="LWCA01001006">
    <property type="protein sequence ID" value="OAF66201.1"/>
    <property type="molecule type" value="Genomic_DNA"/>
</dbReference>
<comment type="similarity">
    <text evidence="1">Belongs to the pseudouridine synthase TruB family.</text>
</comment>
<dbReference type="InterPro" id="IPR002501">
    <property type="entry name" value="PsdUridine_synth_N"/>
</dbReference>
<evidence type="ECO:0000256" key="1">
    <source>
        <dbReference type="ARBA" id="ARBA00008999"/>
    </source>
</evidence>